<name>A0A290XD16_9GAMM</name>
<accession>A0A290XD16</accession>
<gene>
    <name evidence="1" type="ORF">CNR27_04715</name>
</gene>
<keyword evidence="2" id="KW-1185">Reference proteome</keyword>
<dbReference type="KEGG" id="lum:CNR27_04715"/>
<evidence type="ECO:0000313" key="2">
    <source>
        <dbReference type="Proteomes" id="UP000218968"/>
    </source>
</evidence>
<dbReference type="RefSeq" id="WP_096297162.1">
    <property type="nucleotide sequence ID" value="NZ_CP023406.1"/>
</dbReference>
<reference evidence="2" key="1">
    <citation type="submission" date="2017-09" db="EMBL/GenBank/DDBJ databases">
        <title>Luteimonas liuhanmingii sp.nov., isolated from the intestinal contents of Tibetan Plateau Pika in Yushu, Qinghai Province, China.</title>
        <authorList>
            <person name="Gui Z."/>
        </authorList>
    </citation>
    <scope>NUCLEOTIDE SEQUENCE [LARGE SCALE GENOMIC DNA]</scope>
    <source>
        <strain evidence="2">100111</strain>
    </source>
</reference>
<organism evidence="1 2">
    <name type="scientific">Luteimonas chenhongjianii</name>
    <dbReference type="NCBI Taxonomy" id="2006110"/>
    <lineage>
        <taxon>Bacteria</taxon>
        <taxon>Pseudomonadati</taxon>
        <taxon>Pseudomonadota</taxon>
        <taxon>Gammaproteobacteria</taxon>
        <taxon>Lysobacterales</taxon>
        <taxon>Lysobacteraceae</taxon>
        <taxon>Luteimonas</taxon>
    </lineage>
</organism>
<sequence>MRDHSTIAVGELYQGIRHEHWQGRTYREFWTWFNDRCIEIVGQAEAEDLEALGIALLDVRDAVEAGGYMVGSDRLDETIEAAQ</sequence>
<evidence type="ECO:0000313" key="1">
    <source>
        <dbReference type="EMBL" id="ATD66836.1"/>
    </source>
</evidence>
<dbReference type="EMBL" id="CP023406">
    <property type="protein sequence ID" value="ATD66836.1"/>
    <property type="molecule type" value="Genomic_DNA"/>
</dbReference>
<protein>
    <submittedName>
        <fullName evidence="1">Uncharacterized protein</fullName>
    </submittedName>
</protein>
<dbReference type="OrthoDB" id="5975598at2"/>
<proteinExistence type="predicted"/>
<dbReference type="Proteomes" id="UP000218968">
    <property type="component" value="Chromosome"/>
</dbReference>
<dbReference type="AlphaFoldDB" id="A0A290XD16"/>